<dbReference type="KEGG" id="cbae:COR50_15640"/>
<dbReference type="InterPro" id="IPR022742">
    <property type="entry name" value="Hydrolase_4"/>
</dbReference>
<dbReference type="SUPFAM" id="SSF53474">
    <property type="entry name" value="alpha/beta-Hydrolases"/>
    <property type="match status" value="1"/>
</dbReference>
<evidence type="ECO:0000259" key="2">
    <source>
        <dbReference type="Pfam" id="PF12146"/>
    </source>
</evidence>
<dbReference type="InterPro" id="IPR029058">
    <property type="entry name" value="AB_hydrolase_fold"/>
</dbReference>
<proteinExistence type="predicted"/>
<keyword evidence="4" id="KW-1185">Reference proteome</keyword>
<dbReference type="PANTHER" id="PTHR43798">
    <property type="entry name" value="MONOACYLGLYCEROL LIPASE"/>
    <property type="match status" value="1"/>
</dbReference>
<evidence type="ECO:0000313" key="4">
    <source>
        <dbReference type="Proteomes" id="UP000220133"/>
    </source>
</evidence>
<dbReference type="OrthoDB" id="5416147at2"/>
<dbReference type="PANTHER" id="PTHR43798:SF31">
    <property type="entry name" value="AB HYDROLASE SUPERFAMILY PROTEIN YCLE"/>
    <property type="match status" value="1"/>
</dbReference>
<dbReference type="Pfam" id="PF12146">
    <property type="entry name" value="Hydrolase_4"/>
    <property type="match status" value="1"/>
</dbReference>
<protein>
    <submittedName>
        <fullName evidence="3">Alpha/beta hydrolase</fullName>
    </submittedName>
</protein>
<reference evidence="3 4" key="1">
    <citation type="submission" date="2017-10" db="EMBL/GenBank/DDBJ databases">
        <title>Paenichitinophaga pekingensis gen. nov., sp. nov., isolated from activated sludge.</title>
        <authorList>
            <person name="Jin D."/>
            <person name="Kong X."/>
            <person name="Deng Y."/>
            <person name="Bai Z."/>
        </authorList>
    </citation>
    <scope>NUCLEOTIDE SEQUENCE [LARGE SCALE GENOMIC DNA]</scope>
    <source>
        <strain evidence="3 4">13</strain>
    </source>
</reference>
<name>A0A291QWZ2_9BACT</name>
<dbReference type="GO" id="GO:0016020">
    <property type="term" value="C:membrane"/>
    <property type="evidence" value="ECO:0007669"/>
    <property type="project" value="TreeGrafter"/>
</dbReference>
<organism evidence="3 4">
    <name type="scientific">Chitinophaga caeni</name>
    <dbReference type="NCBI Taxonomy" id="2029983"/>
    <lineage>
        <taxon>Bacteria</taxon>
        <taxon>Pseudomonadati</taxon>
        <taxon>Bacteroidota</taxon>
        <taxon>Chitinophagia</taxon>
        <taxon>Chitinophagales</taxon>
        <taxon>Chitinophagaceae</taxon>
        <taxon>Chitinophaga</taxon>
    </lineage>
</organism>
<dbReference type="RefSeq" id="WP_098194851.1">
    <property type="nucleotide sequence ID" value="NZ_CP023777.1"/>
</dbReference>
<dbReference type="AlphaFoldDB" id="A0A291QWZ2"/>
<dbReference type="GO" id="GO:0016787">
    <property type="term" value="F:hydrolase activity"/>
    <property type="evidence" value="ECO:0007669"/>
    <property type="project" value="UniProtKB-KW"/>
</dbReference>
<feature type="domain" description="Serine aminopeptidase S33" evidence="2">
    <location>
        <begin position="79"/>
        <end position="221"/>
    </location>
</feature>
<gene>
    <name evidence="3" type="ORF">COR50_15640</name>
</gene>
<sequence length="338" mass="37653">MLKRILSALLLVIFILGIIYFIGPKPATPHLNGSLPELPNSADSIEQFVSQHEAAYKIKQDNEARIVWQDSTHQKTPYSIVYLHGFSASQKEGDPVHRYLAQKYGCNLYLSRLNEHGLQGEESLLNMTADGLWEDAKTALAIGKRLGDKVILVSTSTGGTLALLLAARFPKDVYALVNMSPNIAINQPMVELADNHWGLILIQAVKRSKYNENNPVDPLQAQYWQTKYRLEAVTELESLVENSMTDKTFQAIHQPCLSLYYYKNEQEQDPTVKVSAIIEMNRKLATPDSLKAAVPIPGAGSHVMGCSYTSKDIPAVEHTIDSFMIHTLKFHPLPKPGS</sequence>
<dbReference type="EMBL" id="CP023777">
    <property type="protein sequence ID" value="ATL48478.1"/>
    <property type="molecule type" value="Genomic_DNA"/>
</dbReference>
<evidence type="ECO:0000313" key="3">
    <source>
        <dbReference type="EMBL" id="ATL48478.1"/>
    </source>
</evidence>
<keyword evidence="1 3" id="KW-0378">Hydrolase</keyword>
<dbReference type="Proteomes" id="UP000220133">
    <property type="component" value="Chromosome"/>
</dbReference>
<evidence type="ECO:0000256" key="1">
    <source>
        <dbReference type="ARBA" id="ARBA00022801"/>
    </source>
</evidence>
<dbReference type="InterPro" id="IPR050266">
    <property type="entry name" value="AB_hydrolase_sf"/>
</dbReference>
<dbReference type="Gene3D" id="3.40.50.1820">
    <property type="entry name" value="alpha/beta hydrolase"/>
    <property type="match status" value="1"/>
</dbReference>
<accession>A0A291QWZ2</accession>